<keyword evidence="2" id="KW-0449">Lipoprotein</keyword>
<dbReference type="EMBL" id="CP000830">
    <property type="protein sequence ID" value="ABV94869.1"/>
    <property type="molecule type" value="Genomic_DNA"/>
</dbReference>
<gene>
    <name evidence="2" type="ordered locus">Dshi_3136</name>
</gene>
<proteinExistence type="predicted"/>
<sequence>MAKSTSRTAILGLVACACMALPGAADVQKSSQGTATVSKSSLAAYYATLEAQFLAQGKMKTARHVPNAPMDPVSLQRDFVHIALHKEYGSGLSASGSKTAKPLLRWETPVRVQVQFGPNVPKSNRAKDVRTISTYVNTLARATRHPITLNPHKPNFHVLVVTEAERKSLAKTLPKLIPGIAASTVNSIARMRPNHLCMVVAEPHGNRRKGFRRAVAIVRAEHPDRMRVSCIQEELAQGLGLSNDHKEVWPSIFNDDQEFALLTKRDEKLLGMLYDPRLRSGMKIDEVAPYLHAVASAQF</sequence>
<dbReference type="RefSeq" id="WP_012179796.1">
    <property type="nucleotide sequence ID" value="NC_009952.1"/>
</dbReference>
<organism evidence="2 3">
    <name type="scientific">Dinoroseobacter shibae (strain DSM 16493 / NCIMB 14021 / DFL 12)</name>
    <dbReference type="NCBI Taxonomy" id="398580"/>
    <lineage>
        <taxon>Bacteria</taxon>
        <taxon>Pseudomonadati</taxon>
        <taxon>Pseudomonadota</taxon>
        <taxon>Alphaproteobacteria</taxon>
        <taxon>Rhodobacterales</taxon>
        <taxon>Roseobacteraceae</taxon>
        <taxon>Dinoroseobacter</taxon>
    </lineage>
</organism>
<accession>A8LLW0</accession>
<feature type="chain" id="PRO_5002726095" evidence="1">
    <location>
        <begin position="21"/>
        <end position="299"/>
    </location>
</feature>
<dbReference type="KEGG" id="dsh:Dshi_3136"/>
<evidence type="ECO:0000256" key="1">
    <source>
        <dbReference type="SAM" id="SignalP"/>
    </source>
</evidence>
<protein>
    <submittedName>
        <fullName evidence="2">Putative lipoprotein</fullName>
    </submittedName>
</protein>
<dbReference type="OrthoDB" id="3295600at2"/>
<dbReference type="HOGENOM" id="CLU_065792_0_0_5"/>
<reference evidence="3" key="1">
    <citation type="journal article" date="2010" name="ISME J.">
        <title>The complete genome sequence of the algal symbiont Dinoroseobacter shibae: a hitchhiker's guide to life in the sea.</title>
        <authorList>
            <person name="Wagner-Dobler I."/>
            <person name="Ballhausen B."/>
            <person name="Berger M."/>
            <person name="Brinkhoff T."/>
            <person name="Buchholz I."/>
            <person name="Bunk B."/>
            <person name="Cypionka H."/>
            <person name="Daniel R."/>
            <person name="Drepper T."/>
            <person name="Gerdts G."/>
            <person name="Hahnke S."/>
            <person name="Han C."/>
            <person name="Jahn D."/>
            <person name="Kalhoefer D."/>
            <person name="Kiss H."/>
            <person name="Klenk H.P."/>
            <person name="Kyrpides N."/>
            <person name="Liebl W."/>
            <person name="Liesegang H."/>
            <person name="Meincke L."/>
            <person name="Pati A."/>
            <person name="Petersen J."/>
            <person name="Piekarski T."/>
            <person name="Pommerenke C."/>
            <person name="Pradella S."/>
            <person name="Pukall R."/>
            <person name="Rabus R."/>
            <person name="Stackebrandt E."/>
            <person name="Thole S."/>
            <person name="Thompson L."/>
            <person name="Tielen P."/>
            <person name="Tomasch J."/>
            <person name="von Jan M."/>
            <person name="Wanphrut N."/>
            <person name="Wichels A."/>
            <person name="Zech H."/>
            <person name="Simon M."/>
        </authorList>
    </citation>
    <scope>NUCLEOTIDE SEQUENCE [LARGE SCALE GENOMIC DNA]</scope>
    <source>
        <strain evidence="3">DSM 16493 / NCIMB 14021 / DFL 12</strain>
    </source>
</reference>
<keyword evidence="1" id="KW-0732">Signal</keyword>
<evidence type="ECO:0000313" key="3">
    <source>
        <dbReference type="Proteomes" id="UP000006833"/>
    </source>
</evidence>
<dbReference type="eggNOG" id="ENOG502Z86E">
    <property type="taxonomic scope" value="Bacteria"/>
</dbReference>
<dbReference type="AlphaFoldDB" id="A8LLW0"/>
<dbReference type="Pfam" id="PF11150">
    <property type="entry name" value="DUF2927"/>
    <property type="match status" value="1"/>
</dbReference>
<keyword evidence="3" id="KW-1185">Reference proteome</keyword>
<feature type="signal peptide" evidence="1">
    <location>
        <begin position="1"/>
        <end position="20"/>
    </location>
</feature>
<evidence type="ECO:0000313" key="2">
    <source>
        <dbReference type="EMBL" id="ABV94869.1"/>
    </source>
</evidence>
<name>A8LLW0_DINSH</name>
<dbReference type="InterPro" id="IPR021323">
    <property type="entry name" value="DUF2927"/>
</dbReference>
<dbReference type="STRING" id="398580.Dshi_3136"/>
<dbReference type="PROSITE" id="PS51257">
    <property type="entry name" value="PROKAR_LIPOPROTEIN"/>
    <property type="match status" value="1"/>
</dbReference>
<dbReference type="Proteomes" id="UP000006833">
    <property type="component" value="Chromosome"/>
</dbReference>